<dbReference type="Proteomes" id="UP000229383">
    <property type="component" value="Unassembled WGS sequence"/>
</dbReference>
<keyword evidence="5" id="KW-0699">rRNA-binding</keyword>
<dbReference type="SUPFAM" id="SSF50104">
    <property type="entry name" value="Translation proteins SH3-like domain"/>
    <property type="match status" value="1"/>
</dbReference>
<evidence type="ECO:0000259" key="7">
    <source>
        <dbReference type="SMART" id="SM01382"/>
    </source>
</evidence>
<dbReference type="Gene3D" id="2.40.50.140">
    <property type="entry name" value="Nucleic acid-binding proteins"/>
    <property type="match status" value="1"/>
</dbReference>
<reference evidence="10" key="1">
    <citation type="submission" date="2017-09" db="EMBL/GenBank/DDBJ databases">
        <title>Depth-based differentiation of microbial function through sediment-hosted aquifers and enrichment of novel symbionts in the deep terrestrial subsurface.</title>
        <authorList>
            <person name="Probst A.J."/>
            <person name="Ladd B."/>
            <person name="Jarett J.K."/>
            <person name="Geller-Mcgrath D.E."/>
            <person name="Sieber C.M.K."/>
            <person name="Emerson J.B."/>
            <person name="Anantharaman K."/>
            <person name="Thomas B.C."/>
            <person name="Malmstrom R."/>
            <person name="Stieglmeier M."/>
            <person name="Klingl A."/>
            <person name="Woyke T."/>
            <person name="Ryan C.M."/>
            <person name="Banfield J.F."/>
        </authorList>
    </citation>
    <scope>NUCLEOTIDE SEQUENCE [LARGE SCALE GENOMIC DNA]</scope>
</reference>
<feature type="domain" description="Large ribosomal subunit protein uL2 RNA-binding" evidence="8">
    <location>
        <begin position="41"/>
        <end position="117"/>
    </location>
</feature>
<evidence type="ECO:0000256" key="5">
    <source>
        <dbReference type="HAMAP-Rule" id="MF_01320"/>
    </source>
</evidence>
<keyword evidence="5" id="KW-0694">RNA-binding</keyword>
<dbReference type="Pfam" id="PF00181">
    <property type="entry name" value="Ribosomal_L2_N"/>
    <property type="match status" value="1"/>
</dbReference>
<feature type="region of interest" description="Disordered" evidence="6">
    <location>
        <begin position="221"/>
        <end position="261"/>
    </location>
</feature>
<dbReference type="PANTHER" id="PTHR13691:SF5">
    <property type="entry name" value="LARGE RIBOSOMAL SUBUNIT PROTEIN UL2M"/>
    <property type="match status" value="1"/>
</dbReference>
<dbReference type="InterPro" id="IPR014722">
    <property type="entry name" value="Rib_uL2_dom2"/>
</dbReference>
<dbReference type="NCBIfam" id="TIGR01171">
    <property type="entry name" value="rplB_bact"/>
    <property type="match status" value="1"/>
</dbReference>
<dbReference type="InterPro" id="IPR022669">
    <property type="entry name" value="Ribosomal_uL2_C"/>
</dbReference>
<organism evidence="9 10">
    <name type="scientific">Candidatus Niyogibacteria bacterium CG10_big_fil_rev_8_21_14_0_10_42_19</name>
    <dbReference type="NCBI Taxonomy" id="1974725"/>
    <lineage>
        <taxon>Bacteria</taxon>
        <taxon>Candidatus Niyogiibacteriota</taxon>
    </lineage>
</organism>
<dbReference type="AlphaFoldDB" id="A0A2H0THF1"/>
<dbReference type="InterPro" id="IPR008991">
    <property type="entry name" value="Translation_prot_SH3-like_sf"/>
</dbReference>
<dbReference type="Gene3D" id="2.30.30.30">
    <property type="match status" value="1"/>
</dbReference>
<sequence>MKSFKPTTPSRRQTTVVSYRKHITASEPHKALTRGRKRRKGRASWGRITTRHKGGGAKRLWREIDFRYNKIGIPARVLSVEYDPNRSGFIGLVLYRDGERRYHLLPEGLKVGDEIVTSDKAELKPGNRLPLGLIPVGSQAYNVEINPMSGSSLVRSAGNYAEVLAHDAGYTLIKLPSGSLRKVNSRSWASVGQVSNNEYDQVVYGKAGRSRWMGIRPTVRGSAMNPVDHPYGGGEGRALRGTRRPKNRWGKGTRGVKTRNRKKYSNALIVQRRKKK</sequence>
<evidence type="ECO:0000256" key="1">
    <source>
        <dbReference type="ARBA" id="ARBA00005636"/>
    </source>
</evidence>
<comment type="caution">
    <text evidence="9">The sequence shown here is derived from an EMBL/GenBank/DDBJ whole genome shotgun (WGS) entry which is preliminary data.</text>
</comment>
<dbReference type="SMART" id="SM01382">
    <property type="entry name" value="Ribosomal_L2_C"/>
    <property type="match status" value="1"/>
</dbReference>
<comment type="similarity">
    <text evidence="1 5">Belongs to the universal ribosomal protein uL2 family.</text>
</comment>
<dbReference type="InterPro" id="IPR014726">
    <property type="entry name" value="Ribosomal_uL2_dom3"/>
</dbReference>
<keyword evidence="2 5" id="KW-0689">Ribosomal protein</keyword>
<evidence type="ECO:0000256" key="3">
    <source>
        <dbReference type="ARBA" id="ARBA00023274"/>
    </source>
</evidence>
<comment type="subunit">
    <text evidence="5">Part of the 50S ribosomal subunit. Forms a bridge to the 30S subunit in the 70S ribosome.</text>
</comment>
<name>A0A2H0THF1_9BACT</name>
<dbReference type="FunFam" id="4.10.950.10:FF:000001">
    <property type="entry name" value="50S ribosomal protein L2"/>
    <property type="match status" value="1"/>
</dbReference>
<evidence type="ECO:0000256" key="6">
    <source>
        <dbReference type="SAM" id="MobiDB-lite"/>
    </source>
</evidence>
<dbReference type="GO" id="GO:0003735">
    <property type="term" value="F:structural constituent of ribosome"/>
    <property type="evidence" value="ECO:0007669"/>
    <property type="project" value="InterPro"/>
</dbReference>
<dbReference type="HAMAP" id="MF_01320_B">
    <property type="entry name" value="Ribosomal_uL2_B"/>
    <property type="match status" value="1"/>
</dbReference>
<proteinExistence type="inferred from homology"/>
<accession>A0A2H0THF1</accession>
<dbReference type="GO" id="GO:0015934">
    <property type="term" value="C:large ribosomal subunit"/>
    <property type="evidence" value="ECO:0007669"/>
    <property type="project" value="InterPro"/>
</dbReference>
<evidence type="ECO:0000259" key="8">
    <source>
        <dbReference type="SMART" id="SM01383"/>
    </source>
</evidence>
<feature type="compositionally biased region" description="Basic residues" evidence="6">
    <location>
        <begin position="240"/>
        <end position="261"/>
    </location>
</feature>
<dbReference type="InterPro" id="IPR002171">
    <property type="entry name" value="Ribosomal_uL2"/>
</dbReference>
<evidence type="ECO:0000313" key="9">
    <source>
        <dbReference type="EMBL" id="PIR70245.1"/>
    </source>
</evidence>
<dbReference type="EMBL" id="PFCN01000030">
    <property type="protein sequence ID" value="PIR70245.1"/>
    <property type="molecule type" value="Genomic_DNA"/>
</dbReference>
<dbReference type="InterPro" id="IPR012340">
    <property type="entry name" value="NA-bd_OB-fold"/>
</dbReference>
<gene>
    <name evidence="5" type="primary">rplB</name>
    <name evidence="9" type="ORF">COU46_02430</name>
</gene>
<evidence type="ECO:0000256" key="2">
    <source>
        <dbReference type="ARBA" id="ARBA00022980"/>
    </source>
</evidence>
<dbReference type="PROSITE" id="PS00467">
    <property type="entry name" value="RIBOSOMAL_L2"/>
    <property type="match status" value="1"/>
</dbReference>
<dbReference type="PIRSF" id="PIRSF002158">
    <property type="entry name" value="Ribosomal_L2"/>
    <property type="match status" value="1"/>
</dbReference>
<dbReference type="SUPFAM" id="SSF50249">
    <property type="entry name" value="Nucleic acid-binding proteins"/>
    <property type="match status" value="1"/>
</dbReference>
<dbReference type="SMART" id="SM01383">
    <property type="entry name" value="Ribosomal_L2"/>
    <property type="match status" value="1"/>
</dbReference>
<dbReference type="PANTHER" id="PTHR13691">
    <property type="entry name" value="RIBOSOMAL PROTEIN L2"/>
    <property type="match status" value="1"/>
</dbReference>
<evidence type="ECO:0000313" key="10">
    <source>
        <dbReference type="Proteomes" id="UP000229383"/>
    </source>
</evidence>
<dbReference type="Pfam" id="PF03947">
    <property type="entry name" value="Ribosomal_L2_C"/>
    <property type="match status" value="1"/>
</dbReference>
<evidence type="ECO:0000256" key="4">
    <source>
        <dbReference type="ARBA" id="ARBA00035242"/>
    </source>
</evidence>
<dbReference type="InterPro" id="IPR022671">
    <property type="entry name" value="Ribosomal_uL2_CS"/>
</dbReference>
<dbReference type="InterPro" id="IPR022666">
    <property type="entry name" value="Ribosomal_uL2_RNA-bd_dom"/>
</dbReference>
<protein>
    <recommendedName>
        <fullName evidence="4 5">Large ribosomal subunit protein uL2</fullName>
    </recommendedName>
</protein>
<comment type="function">
    <text evidence="5">One of the primary rRNA binding proteins. Required for association of the 30S and 50S subunits to form the 70S ribosome, for tRNA binding and peptide bond formation. It has been suggested to have peptidyltransferase activity; this is somewhat controversial. Makes several contacts with the 16S rRNA in the 70S ribosome.</text>
</comment>
<feature type="domain" description="Large ribosomal subunit protein uL2 C-terminal" evidence="7">
    <location>
        <begin position="123"/>
        <end position="252"/>
    </location>
</feature>
<dbReference type="GO" id="GO:0002181">
    <property type="term" value="P:cytoplasmic translation"/>
    <property type="evidence" value="ECO:0007669"/>
    <property type="project" value="TreeGrafter"/>
</dbReference>
<dbReference type="Gene3D" id="4.10.950.10">
    <property type="entry name" value="Ribosomal protein L2, domain 3"/>
    <property type="match status" value="1"/>
</dbReference>
<dbReference type="GO" id="GO:0016740">
    <property type="term" value="F:transferase activity"/>
    <property type="evidence" value="ECO:0007669"/>
    <property type="project" value="InterPro"/>
</dbReference>
<dbReference type="InterPro" id="IPR005880">
    <property type="entry name" value="Ribosomal_uL2_bac/org-type"/>
</dbReference>
<dbReference type="GO" id="GO:0019843">
    <property type="term" value="F:rRNA binding"/>
    <property type="evidence" value="ECO:0007669"/>
    <property type="project" value="UniProtKB-UniRule"/>
</dbReference>
<keyword evidence="3 5" id="KW-0687">Ribonucleoprotein</keyword>